<gene>
    <name evidence="1" type="ORF">JCGZ_20018</name>
</gene>
<dbReference type="STRING" id="180498.A0A067JXE5"/>
<keyword evidence="2" id="KW-1185">Reference proteome</keyword>
<dbReference type="InterPro" id="IPR044193">
    <property type="entry name" value="TRL33"/>
</dbReference>
<name>A0A067JXE5_JATCU</name>
<dbReference type="Proteomes" id="UP000027138">
    <property type="component" value="Unassembled WGS sequence"/>
</dbReference>
<accession>A0A067JXE5</accession>
<dbReference type="PANTHER" id="PTHR47571">
    <property type="entry name" value="THIOREDOXIN-LIKE 3-3"/>
    <property type="match status" value="1"/>
</dbReference>
<protein>
    <submittedName>
        <fullName evidence="1">Uncharacterized protein</fullName>
    </submittedName>
</protein>
<evidence type="ECO:0000313" key="2">
    <source>
        <dbReference type="Proteomes" id="UP000027138"/>
    </source>
</evidence>
<evidence type="ECO:0000313" key="1">
    <source>
        <dbReference type="EMBL" id="KDP27483.1"/>
    </source>
</evidence>
<proteinExistence type="predicted"/>
<sequence length="77" mass="8290">MESSTKGLEGTGMNLLVNRRSNLKSASSDQNLLEILSNMKASKTTAVINYDASWYVSFSCFDARLGMCTQGVGCIAC</sequence>
<dbReference type="PANTHER" id="PTHR47571:SF1">
    <property type="entry name" value="THIOREDOXIN-LIKE 3-3"/>
    <property type="match status" value="1"/>
</dbReference>
<organism evidence="1 2">
    <name type="scientific">Jatropha curcas</name>
    <name type="common">Barbados nut</name>
    <dbReference type="NCBI Taxonomy" id="180498"/>
    <lineage>
        <taxon>Eukaryota</taxon>
        <taxon>Viridiplantae</taxon>
        <taxon>Streptophyta</taxon>
        <taxon>Embryophyta</taxon>
        <taxon>Tracheophyta</taxon>
        <taxon>Spermatophyta</taxon>
        <taxon>Magnoliopsida</taxon>
        <taxon>eudicotyledons</taxon>
        <taxon>Gunneridae</taxon>
        <taxon>Pentapetalae</taxon>
        <taxon>rosids</taxon>
        <taxon>fabids</taxon>
        <taxon>Malpighiales</taxon>
        <taxon>Euphorbiaceae</taxon>
        <taxon>Crotonoideae</taxon>
        <taxon>Jatropheae</taxon>
        <taxon>Jatropha</taxon>
    </lineage>
</organism>
<reference evidence="1 2" key="1">
    <citation type="journal article" date="2014" name="PLoS ONE">
        <title>Global Analysis of Gene Expression Profiles in Physic Nut (Jatropha curcas L.) Seedlings Exposed to Salt Stress.</title>
        <authorList>
            <person name="Zhang L."/>
            <person name="Zhang C."/>
            <person name="Wu P."/>
            <person name="Chen Y."/>
            <person name="Li M."/>
            <person name="Jiang H."/>
            <person name="Wu G."/>
        </authorList>
    </citation>
    <scope>NUCLEOTIDE SEQUENCE [LARGE SCALE GENOMIC DNA]</scope>
    <source>
        <strain evidence="2">cv. GZQX0401</strain>
        <tissue evidence="1">Young leaves</tissue>
    </source>
</reference>
<dbReference type="AlphaFoldDB" id="A0A067JXE5"/>
<dbReference type="OrthoDB" id="2121326at2759"/>
<dbReference type="EMBL" id="KK914831">
    <property type="protein sequence ID" value="KDP27483.1"/>
    <property type="molecule type" value="Genomic_DNA"/>
</dbReference>